<feature type="compositionally biased region" description="Acidic residues" evidence="1">
    <location>
        <begin position="232"/>
        <end position="246"/>
    </location>
</feature>
<feature type="compositionally biased region" description="Low complexity" evidence="1">
    <location>
        <begin position="247"/>
        <end position="260"/>
    </location>
</feature>
<keyword evidence="4" id="KW-1185">Reference proteome</keyword>
<dbReference type="Proteomes" id="UP000075243">
    <property type="component" value="Unassembled WGS sequence"/>
</dbReference>
<dbReference type="PANTHER" id="PTHR31182">
    <property type="entry name" value="C2 NT-TYPE DOMAIN-CONTAINING PROTEIN"/>
    <property type="match status" value="1"/>
</dbReference>
<accession>A0A151SCM1</accession>
<organism evidence="3 4">
    <name type="scientific">Cajanus cajan</name>
    <name type="common">Pigeon pea</name>
    <name type="synonym">Cajanus indicus</name>
    <dbReference type="NCBI Taxonomy" id="3821"/>
    <lineage>
        <taxon>Eukaryota</taxon>
        <taxon>Viridiplantae</taxon>
        <taxon>Streptophyta</taxon>
        <taxon>Embryophyta</taxon>
        <taxon>Tracheophyta</taxon>
        <taxon>Spermatophyta</taxon>
        <taxon>Magnoliopsida</taxon>
        <taxon>eudicotyledons</taxon>
        <taxon>Gunneridae</taxon>
        <taxon>Pentapetalae</taxon>
        <taxon>rosids</taxon>
        <taxon>fabids</taxon>
        <taxon>Fabales</taxon>
        <taxon>Fabaceae</taxon>
        <taxon>Papilionoideae</taxon>
        <taxon>50 kb inversion clade</taxon>
        <taxon>NPAAA clade</taxon>
        <taxon>indigoferoid/millettioid clade</taxon>
        <taxon>Phaseoleae</taxon>
        <taxon>Cajanus</taxon>
    </lineage>
</organism>
<keyword evidence="2" id="KW-1133">Transmembrane helix</keyword>
<feature type="region of interest" description="Disordered" evidence="1">
    <location>
        <begin position="228"/>
        <end position="265"/>
    </location>
</feature>
<reference evidence="3" key="1">
    <citation type="journal article" date="2012" name="Nat. Biotechnol.">
        <title>Draft genome sequence of pigeonpea (Cajanus cajan), an orphan legume crop of resource-poor farmers.</title>
        <authorList>
            <person name="Varshney R.K."/>
            <person name="Chen W."/>
            <person name="Li Y."/>
            <person name="Bharti A.K."/>
            <person name="Saxena R.K."/>
            <person name="Schlueter J.A."/>
            <person name="Donoghue M.T."/>
            <person name="Azam S."/>
            <person name="Fan G."/>
            <person name="Whaley A.M."/>
            <person name="Farmer A.D."/>
            <person name="Sheridan J."/>
            <person name="Iwata A."/>
            <person name="Tuteja R."/>
            <person name="Penmetsa R.V."/>
            <person name="Wu W."/>
            <person name="Upadhyaya H.D."/>
            <person name="Yang S.P."/>
            <person name="Shah T."/>
            <person name="Saxena K.B."/>
            <person name="Michael T."/>
            <person name="McCombie W.R."/>
            <person name="Yang B."/>
            <person name="Zhang G."/>
            <person name="Yang H."/>
            <person name="Wang J."/>
            <person name="Spillane C."/>
            <person name="Cook D.R."/>
            <person name="May G.D."/>
            <person name="Xu X."/>
            <person name="Jackson S.A."/>
        </authorList>
    </citation>
    <scope>NUCLEOTIDE SEQUENCE [LARGE SCALE GENOMIC DNA]</scope>
</reference>
<evidence type="ECO:0000256" key="1">
    <source>
        <dbReference type="SAM" id="MobiDB-lite"/>
    </source>
</evidence>
<evidence type="ECO:0000313" key="4">
    <source>
        <dbReference type="Proteomes" id="UP000075243"/>
    </source>
</evidence>
<dbReference type="STRING" id="3821.A0A151SCM1"/>
<dbReference type="AlphaFoldDB" id="A0A151SCM1"/>
<dbReference type="PANTHER" id="PTHR31182:SF17">
    <property type="entry name" value="EEIG1_EHBP1 PROTEIN AMINO-TERMINAL DOMAIN PROTEIN"/>
    <property type="match status" value="1"/>
</dbReference>
<evidence type="ECO:0008006" key="5">
    <source>
        <dbReference type="Google" id="ProtNLM"/>
    </source>
</evidence>
<keyword evidence="2" id="KW-0472">Membrane</keyword>
<gene>
    <name evidence="3" type="ORF">KK1_025649</name>
</gene>
<evidence type="ECO:0000256" key="2">
    <source>
        <dbReference type="SAM" id="Phobius"/>
    </source>
</evidence>
<keyword evidence="2" id="KW-0812">Transmembrane</keyword>
<dbReference type="OMA" id="NGRECCK"/>
<protein>
    <recommendedName>
        <fullName evidence="5">C2 NT-type domain-containing protein</fullName>
    </recommendedName>
</protein>
<dbReference type="Gramene" id="C.cajan_24974.t">
    <property type="protein sequence ID" value="C.cajan_24974.t"/>
    <property type="gene ID" value="C.cajan_24974"/>
</dbReference>
<name>A0A151SCM1_CAJCA</name>
<proteinExistence type="predicted"/>
<feature type="transmembrane region" description="Helical" evidence="2">
    <location>
        <begin position="177"/>
        <end position="199"/>
    </location>
</feature>
<dbReference type="EMBL" id="KQ483423">
    <property type="protein sequence ID" value="KYP52526.1"/>
    <property type="molecule type" value="Genomic_DNA"/>
</dbReference>
<sequence length="617" mass="71137">MVMENWRRWFWGHTDKYVVKVSQLRLQFGEANVGVDANDEIAIQIMGIAMKKQKASSSYSYSSTSKTSLPFHATQKLGSTHTHTTFPQRFLNSMTPTLVWDARDLHDFNLILKHVSEIGTCHMTFHVLYGEGDVVEYKPEMVVVGEVSLSVTMTELMVGEEMKNVQRTLPIQLKVHVVYLLISFNYMCLWIINVSLSLLKLGNYHDDLPRTFVDKVISLVEVDQVEEPSSYESDELAEFDSDDSSDESTTTTSSDSSSNSIVIHNAESRVTNGSERFMDSETETLLDTMQRSWSMLPWSRSFKGWSFKRTTSRKQEPLNSHLSHCMEPHFDHKNCSSNGWENRELWSRDAQTRVKTKVFFASFDQRSKEACGESACTSLVVFIAHWLHSNHNMPSKEQFDNLIKRGSSEWKRLSHIDHYLKLFPDKHFDLDTILEANIRPLVVLPRNSYTGFFSPEKFQCLEGAMSFDDIWDEITRDDVVDHEPRVYIVSWNDHFFVLKVEVDACYIIDTLGERIFEGCQKAFIMKFDDSSLMHEKGGSSKEESVEIVCNGRECCKEFIKRFLAAIPLRQLEEEQNKGTDYNLYFHKKLQIDFHYSLLSSMPSASSSIGEPLKSHFI</sequence>
<evidence type="ECO:0000313" key="3">
    <source>
        <dbReference type="EMBL" id="KYP52526.1"/>
    </source>
</evidence>